<comment type="caution">
    <text evidence="1">The sequence shown here is derived from an EMBL/GenBank/DDBJ whole genome shotgun (WGS) entry which is preliminary data.</text>
</comment>
<organism evidence="1 3">
    <name type="scientific">Glycomyces lechevalierae</name>
    <dbReference type="NCBI Taxonomy" id="256034"/>
    <lineage>
        <taxon>Bacteria</taxon>
        <taxon>Bacillati</taxon>
        <taxon>Actinomycetota</taxon>
        <taxon>Actinomycetes</taxon>
        <taxon>Glycomycetales</taxon>
        <taxon>Glycomycetaceae</taxon>
        <taxon>Glycomyces</taxon>
    </lineage>
</organism>
<keyword evidence="1" id="KW-0808">Transferase</keyword>
<gene>
    <name evidence="2" type="ORF">J2S69_002265</name>
    <name evidence="1" type="ORF">O2L01_19500</name>
</gene>
<evidence type="ECO:0000313" key="4">
    <source>
        <dbReference type="Proteomes" id="UP001183604"/>
    </source>
</evidence>
<protein>
    <submittedName>
        <fullName evidence="1">Glycosyltransferase</fullName>
        <ecNumber evidence="1">2.4.-.-</ecNumber>
    </submittedName>
</protein>
<keyword evidence="1" id="KW-0328">Glycosyltransferase</keyword>
<reference evidence="1" key="1">
    <citation type="submission" date="2022-12" db="EMBL/GenBank/DDBJ databases">
        <title>Gycomyces niveus sp.nov., a novel actinomycete isolated from soil in Shouguang.</title>
        <authorList>
            <person name="Yang X."/>
        </authorList>
    </citation>
    <scope>NUCLEOTIDE SEQUENCE</scope>
    <source>
        <strain evidence="1">DSM 44724</strain>
    </source>
</reference>
<accession>A0A9X3PKZ9</accession>
<name>A0A9X3PKZ9_9ACTN</name>
<dbReference type="Proteomes" id="UP001183604">
    <property type="component" value="Unassembled WGS sequence"/>
</dbReference>
<evidence type="ECO:0000313" key="1">
    <source>
        <dbReference type="EMBL" id="MDA1387190.1"/>
    </source>
</evidence>
<dbReference type="Pfam" id="PF13692">
    <property type="entry name" value="Glyco_trans_1_4"/>
    <property type="match status" value="1"/>
</dbReference>
<evidence type="ECO:0000313" key="2">
    <source>
        <dbReference type="EMBL" id="MDR7338546.1"/>
    </source>
</evidence>
<dbReference type="EMBL" id="JAVDYD010000001">
    <property type="protein sequence ID" value="MDR7338546.1"/>
    <property type="molecule type" value="Genomic_DNA"/>
</dbReference>
<dbReference type="Gene3D" id="3.40.50.2000">
    <property type="entry name" value="Glycogen Phosphorylase B"/>
    <property type="match status" value="1"/>
</dbReference>
<dbReference type="EC" id="2.4.-.-" evidence="1"/>
<proteinExistence type="predicted"/>
<keyword evidence="4" id="KW-1185">Reference proteome</keyword>
<reference evidence="2 4" key="2">
    <citation type="submission" date="2023-07" db="EMBL/GenBank/DDBJ databases">
        <title>Sequencing the genomes of 1000 actinobacteria strains.</title>
        <authorList>
            <person name="Klenk H.-P."/>
        </authorList>
    </citation>
    <scope>NUCLEOTIDE SEQUENCE [LARGE SCALE GENOMIC DNA]</scope>
    <source>
        <strain evidence="2 4">DSM 44724</strain>
    </source>
</reference>
<dbReference type="Proteomes" id="UP001145799">
    <property type="component" value="Unassembled WGS sequence"/>
</dbReference>
<dbReference type="SUPFAM" id="SSF53756">
    <property type="entry name" value="UDP-Glycosyltransferase/glycogen phosphorylase"/>
    <property type="match status" value="1"/>
</dbReference>
<dbReference type="EMBL" id="JAPZVQ010000014">
    <property type="protein sequence ID" value="MDA1387190.1"/>
    <property type="molecule type" value="Genomic_DNA"/>
</dbReference>
<dbReference type="AlphaFoldDB" id="A0A9X3PKZ9"/>
<dbReference type="RefSeq" id="WP_270123686.1">
    <property type="nucleotide sequence ID" value="NZ_BAAAOM010000004.1"/>
</dbReference>
<dbReference type="GO" id="GO:0016757">
    <property type="term" value="F:glycosyltransferase activity"/>
    <property type="evidence" value="ECO:0007669"/>
    <property type="project" value="UniProtKB-KW"/>
</dbReference>
<sequence>MTAVGEHRVPPLGPIPGSRRRALRKLTGRLEHGFSTEAMPELRRLLGSPEETAATRLEAGAALLDWQERRRRGRASAARVDLDIVIVSHFALPGGNSTANAEEIKAYREAGLKVGLLHHPVFHWDVSRPLNDKIAGLVDGASVRLLNAWDPVACALLIVRLPTVALRLRDDLPAIDAARTVLIVNQTPFKFYGPEGGVEEAWDAERVLANLNAWVGPHTWFPVGPMVRRSLLDHHADVVARTDLAAADWTECLDPALWRRDAPRPADGRIRIGRHSRDHPLKWPESPERLRECHPADDDFEVHVLGGAGTVAERLGSIPANWTVHAFGAMDAREFLHGIDVFVYFIAEEGREAFGLAPLEAMAAGVPVVMDPRFEPLFGAAARYCEPGEVAATVRALMADREAYAAQVERAHLIVDERFSHAALLRRVAALGVPAAGH</sequence>
<evidence type="ECO:0000313" key="3">
    <source>
        <dbReference type="Proteomes" id="UP001145799"/>
    </source>
</evidence>